<evidence type="ECO:0000313" key="3">
    <source>
        <dbReference type="Proteomes" id="UP000614811"/>
    </source>
</evidence>
<dbReference type="PANTHER" id="PTHR34322:SF2">
    <property type="entry name" value="TRANSPOSASE IS200-LIKE DOMAIN-CONTAINING PROTEIN"/>
    <property type="match status" value="1"/>
</dbReference>
<dbReference type="GO" id="GO:0006313">
    <property type="term" value="P:DNA transposition"/>
    <property type="evidence" value="ECO:0007669"/>
    <property type="project" value="InterPro"/>
</dbReference>
<protein>
    <submittedName>
        <fullName evidence="2">Transposase</fullName>
    </submittedName>
</protein>
<reference evidence="2" key="2">
    <citation type="submission" date="2020-09" db="EMBL/GenBank/DDBJ databases">
        <authorList>
            <person name="Sun Q."/>
            <person name="Kim S."/>
        </authorList>
    </citation>
    <scope>NUCLEOTIDE SEQUENCE</scope>
    <source>
        <strain evidence="2">KCTC 12711</strain>
    </source>
</reference>
<gene>
    <name evidence="2" type="ORF">GCM10008090_29290</name>
</gene>
<dbReference type="InterPro" id="IPR002686">
    <property type="entry name" value="Transposase_17"/>
</dbReference>
<proteinExistence type="predicted"/>
<dbReference type="RefSeq" id="WP_229794320.1">
    <property type="nucleotide sequence ID" value="NZ_BMXA01000006.1"/>
</dbReference>
<evidence type="ECO:0000259" key="1">
    <source>
        <dbReference type="SMART" id="SM01321"/>
    </source>
</evidence>
<dbReference type="AlphaFoldDB" id="A0A918VRF8"/>
<dbReference type="GO" id="GO:0004803">
    <property type="term" value="F:transposase activity"/>
    <property type="evidence" value="ECO:0007669"/>
    <property type="project" value="InterPro"/>
</dbReference>
<dbReference type="Proteomes" id="UP000614811">
    <property type="component" value="Unassembled WGS sequence"/>
</dbReference>
<keyword evidence="3" id="KW-1185">Reference proteome</keyword>
<feature type="domain" description="Transposase IS200-like" evidence="1">
    <location>
        <begin position="5"/>
        <end position="153"/>
    </location>
</feature>
<dbReference type="SUPFAM" id="SSF143422">
    <property type="entry name" value="Transposase IS200-like"/>
    <property type="match status" value="1"/>
</dbReference>
<dbReference type="Gene3D" id="3.30.70.1290">
    <property type="entry name" value="Transposase IS200-like"/>
    <property type="match status" value="1"/>
</dbReference>
<name>A0A918VRF8_9GAMM</name>
<accession>A0A918VRF8</accession>
<organism evidence="2 3">
    <name type="scientific">Arenicella chitinivorans</name>
    <dbReference type="NCBI Taxonomy" id="1329800"/>
    <lineage>
        <taxon>Bacteria</taxon>
        <taxon>Pseudomonadati</taxon>
        <taxon>Pseudomonadota</taxon>
        <taxon>Gammaproteobacteria</taxon>
        <taxon>Arenicellales</taxon>
        <taxon>Arenicellaceae</taxon>
        <taxon>Arenicella</taxon>
    </lineage>
</organism>
<comment type="caution">
    <text evidence="2">The sequence shown here is derived from an EMBL/GenBank/DDBJ whole genome shotgun (WGS) entry which is preliminary data.</text>
</comment>
<dbReference type="EMBL" id="BMXA01000006">
    <property type="protein sequence ID" value="GHA17734.1"/>
    <property type="molecule type" value="Genomic_DNA"/>
</dbReference>
<dbReference type="SMART" id="SM01321">
    <property type="entry name" value="Y1_Tnp"/>
    <property type="match status" value="1"/>
</dbReference>
<reference evidence="2" key="1">
    <citation type="journal article" date="2014" name="Int. J. Syst. Evol. Microbiol.">
        <title>Complete genome sequence of Corynebacterium casei LMG S-19264T (=DSM 44701T), isolated from a smear-ripened cheese.</title>
        <authorList>
            <consortium name="US DOE Joint Genome Institute (JGI-PGF)"/>
            <person name="Walter F."/>
            <person name="Albersmeier A."/>
            <person name="Kalinowski J."/>
            <person name="Ruckert C."/>
        </authorList>
    </citation>
    <scope>NUCLEOTIDE SEQUENCE</scope>
    <source>
        <strain evidence="2">KCTC 12711</strain>
    </source>
</reference>
<dbReference type="PANTHER" id="PTHR34322">
    <property type="entry name" value="TRANSPOSASE, Y1_TNP DOMAIN-CONTAINING"/>
    <property type="match status" value="1"/>
</dbReference>
<dbReference type="InterPro" id="IPR036515">
    <property type="entry name" value="Transposase_17_sf"/>
</dbReference>
<evidence type="ECO:0000313" key="2">
    <source>
        <dbReference type="EMBL" id="GHA17734.1"/>
    </source>
</evidence>
<sequence length="285" mass="33279">MTAKSYEHRRDWLEIKLRRTAEVFAIKLCSYAVMSNHYHVVLHVRPDIAEAWSEREVVERWSSLFCGTLFSQRFLAGEALSEQQWSILRRDIKCWRKRLMDISWFMRIVNESIARQANKEDRCTGRFWEGRFKSQALLDERALLSCMAYVDLNPIRAKMAISPEESDHTAINYRIKMLTEGISDCPGLEKFVGTTEHAIGIPYRLKDYLALVDWTGRCIRADKRGSIPDQLPPILRRLDFDTRAWLVLTTEFEMRFQSRVGSEHISRRIDSGDQAMKSSASRNPL</sequence>
<dbReference type="GO" id="GO:0003677">
    <property type="term" value="F:DNA binding"/>
    <property type="evidence" value="ECO:0007669"/>
    <property type="project" value="InterPro"/>
</dbReference>